<organism evidence="2 3">
    <name type="scientific">Psychromonas aquatilis</name>
    <dbReference type="NCBI Taxonomy" id="2005072"/>
    <lineage>
        <taxon>Bacteria</taxon>
        <taxon>Pseudomonadati</taxon>
        <taxon>Pseudomonadota</taxon>
        <taxon>Gammaproteobacteria</taxon>
        <taxon>Alteromonadales</taxon>
        <taxon>Psychromonadaceae</taxon>
        <taxon>Psychromonas</taxon>
    </lineage>
</organism>
<dbReference type="EMBL" id="JBAKAZ010000001">
    <property type="protein sequence ID" value="MEL0628019.1"/>
    <property type="molecule type" value="Genomic_DNA"/>
</dbReference>
<gene>
    <name evidence="2" type="ORF">V6256_00240</name>
</gene>
<evidence type="ECO:0000313" key="2">
    <source>
        <dbReference type="EMBL" id="MEL0628019.1"/>
    </source>
</evidence>
<evidence type="ECO:0008006" key="4">
    <source>
        <dbReference type="Google" id="ProtNLM"/>
    </source>
</evidence>
<keyword evidence="3" id="KW-1185">Reference proteome</keyword>
<proteinExistence type="predicted"/>
<dbReference type="Proteomes" id="UP001369082">
    <property type="component" value="Unassembled WGS sequence"/>
</dbReference>
<sequence>MKKTILIGLSLLAMTGCTVRVADMTVGSTKNYDINSGPFIKGPRVTGEDLYPVFIFPLGIPNVKTAMDNAIQSEKCAVGLTDLVISQLNHSFLVGQIGFRVEGDLIIDSSMDGCGK</sequence>
<accession>A0ABU9GL90</accession>
<protein>
    <recommendedName>
        <fullName evidence="4">Lipoprotein</fullName>
    </recommendedName>
</protein>
<evidence type="ECO:0000256" key="1">
    <source>
        <dbReference type="SAM" id="SignalP"/>
    </source>
</evidence>
<feature type="signal peptide" evidence="1">
    <location>
        <begin position="1"/>
        <end position="21"/>
    </location>
</feature>
<keyword evidence="1" id="KW-0732">Signal</keyword>
<reference evidence="2 3" key="1">
    <citation type="submission" date="2024-02" db="EMBL/GenBank/DDBJ databases">
        <title>Bacteria isolated from the canopy kelp, Nereocystis luetkeana.</title>
        <authorList>
            <person name="Pfister C.A."/>
            <person name="Younker I.T."/>
            <person name="Light S.H."/>
        </authorList>
    </citation>
    <scope>NUCLEOTIDE SEQUENCE [LARGE SCALE GENOMIC DNA]</scope>
    <source>
        <strain evidence="2 3">TI.1.05</strain>
    </source>
</reference>
<comment type="caution">
    <text evidence="2">The sequence shown here is derived from an EMBL/GenBank/DDBJ whole genome shotgun (WGS) entry which is preliminary data.</text>
</comment>
<evidence type="ECO:0000313" key="3">
    <source>
        <dbReference type="Proteomes" id="UP001369082"/>
    </source>
</evidence>
<feature type="chain" id="PRO_5046670169" description="Lipoprotein" evidence="1">
    <location>
        <begin position="22"/>
        <end position="116"/>
    </location>
</feature>
<dbReference type="PROSITE" id="PS51257">
    <property type="entry name" value="PROKAR_LIPOPROTEIN"/>
    <property type="match status" value="1"/>
</dbReference>
<name>A0ABU9GL90_9GAMM</name>
<dbReference type="RefSeq" id="WP_341595959.1">
    <property type="nucleotide sequence ID" value="NZ_JBAKAZ010000001.1"/>
</dbReference>